<proteinExistence type="predicted"/>
<evidence type="ECO:0008006" key="4">
    <source>
        <dbReference type="Google" id="ProtNLM"/>
    </source>
</evidence>
<dbReference type="Proteomes" id="UP001626628">
    <property type="component" value="Chromosome"/>
</dbReference>
<sequence length="424" mass="45169">MKHSMRPEVKFRYAMNTYYLPRFTASDSDDRPTEYPVRLAANKPAPGGAPLIVKNVKVTFDLSALKGIATIDWVNKGYGCKRSGDSMTCAPGDINQGEGAEFTPFAVKVQPGAEKGPAGPLKITVTSANAPTVRHTTQLVVGAPVLTARQDKMLTEVKPDSELTLTPAFGNKGDTDVDDELVIVVKTEKATLRDRYGNCRYDKATSPTKAVCKFSGPLPAGKAYEADGPITALVGKSARHGQISYSVYRAHDVLSTAEMLPGSAPRGTGAPLGLRPVDGSGSEFTDSAHWKAEMASDVLEFSTTEVHDPEASEVTIKGKVGQVVSVDVLSADGYQGATRLTLPEGVSLEGHREGEPSELTFCGYGEDKNGPVECPAPGMTMPVLRVRIDKRVEGAQGTISVVASDPKDPDQENNTAPINVEYLD</sequence>
<evidence type="ECO:0000313" key="3">
    <source>
        <dbReference type="Proteomes" id="UP001626628"/>
    </source>
</evidence>
<keyword evidence="3" id="KW-1185">Reference proteome</keyword>
<gene>
    <name evidence="2" type="ORF">WAB15_02050</name>
</gene>
<dbReference type="RefSeq" id="WP_407285063.1">
    <property type="nucleotide sequence ID" value="NZ_CP147982.1"/>
</dbReference>
<protein>
    <recommendedName>
        <fullName evidence="4">DUF11 domain-containing protein</fullName>
    </recommendedName>
</protein>
<feature type="region of interest" description="Disordered" evidence="1">
    <location>
        <begin position="401"/>
        <end position="424"/>
    </location>
</feature>
<evidence type="ECO:0000313" key="2">
    <source>
        <dbReference type="EMBL" id="WXK74846.1"/>
    </source>
</evidence>
<dbReference type="EMBL" id="CP147982">
    <property type="protein sequence ID" value="WXK74846.1"/>
    <property type="molecule type" value="Genomic_DNA"/>
</dbReference>
<reference evidence="2 3" key="1">
    <citation type="submission" date="2024-03" db="EMBL/GenBank/DDBJ databases">
        <title>The complete genome of Streptomyces sirii sp.nov.</title>
        <authorList>
            <person name="Zakalyukina Y.V."/>
            <person name="Belik A.R."/>
            <person name="Biryukov M.V."/>
            <person name="Baturina O.A."/>
            <person name="Kabilov M.R."/>
        </authorList>
    </citation>
    <scope>NUCLEOTIDE SEQUENCE [LARGE SCALE GENOMIC DNA]</scope>
    <source>
        <strain evidence="2 3">BP-8</strain>
    </source>
</reference>
<accession>A0ABZ2QE88</accession>
<evidence type="ECO:0000256" key="1">
    <source>
        <dbReference type="SAM" id="MobiDB-lite"/>
    </source>
</evidence>
<name>A0ABZ2QE88_9ACTN</name>
<organism evidence="2 3">
    <name type="scientific">Streptomyces sirii</name>
    <dbReference type="NCBI Taxonomy" id="3127701"/>
    <lineage>
        <taxon>Bacteria</taxon>
        <taxon>Bacillati</taxon>
        <taxon>Actinomycetota</taxon>
        <taxon>Actinomycetes</taxon>
        <taxon>Kitasatosporales</taxon>
        <taxon>Streptomycetaceae</taxon>
        <taxon>Streptomyces</taxon>
    </lineage>
</organism>